<comment type="caution">
    <text evidence="2">The sequence shown here is derived from an EMBL/GenBank/DDBJ whole genome shotgun (WGS) entry which is preliminary data.</text>
</comment>
<organism evidence="2 3">
    <name type="scientific">Mucilaginibacter gynuensis</name>
    <dbReference type="NCBI Taxonomy" id="1302236"/>
    <lineage>
        <taxon>Bacteria</taxon>
        <taxon>Pseudomonadati</taxon>
        <taxon>Bacteroidota</taxon>
        <taxon>Sphingobacteriia</taxon>
        <taxon>Sphingobacteriales</taxon>
        <taxon>Sphingobacteriaceae</taxon>
        <taxon>Mucilaginibacter</taxon>
    </lineage>
</organism>
<dbReference type="EMBL" id="BAABFT010000001">
    <property type="protein sequence ID" value="GAA4307357.1"/>
    <property type="molecule type" value="Genomic_DNA"/>
</dbReference>
<protein>
    <recommendedName>
        <fullName evidence="4">DUF4920 domain-containing protein</fullName>
    </recommendedName>
</protein>
<name>A0ABP8FMS3_9SPHI</name>
<gene>
    <name evidence="2" type="ORF">GCM10023149_00890</name>
</gene>
<dbReference type="InterPro" id="IPR032577">
    <property type="entry name" value="DUF4920"/>
</dbReference>
<dbReference type="Proteomes" id="UP001500582">
    <property type="component" value="Unassembled WGS sequence"/>
</dbReference>
<keyword evidence="3" id="KW-1185">Reference proteome</keyword>
<evidence type="ECO:0000313" key="2">
    <source>
        <dbReference type="EMBL" id="GAA4307357.1"/>
    </source>
</evidence>
<keyword evidence="1" id="KW-0732">Signal</keyword>
<dbReference type="Pfam" id="PF16267">
    <property type="entry name" value="DUF4920"/>
    <property type="match status" value="1"/>
</dbReference>
<proteinExistence type="predicted"/>
<evidence type="ECO:0000256" key="1">
    <source>
        <dbReference type="SAM" id="SignalP"/>
    </source>
</evidence>
<sequence length="166" mass="18211">MQLQLTMKLMKYIVLLLVGMFFTTLSFAQDDITPAAPGVTYGNKITAAKAIKVAELNKSLNADSVYKGKVTGKVVEVCKKKGCFMTLAQPNGETIMVRFTDYAYFMPQNIVGKIVVVDGTAKLKTIPVERLQHYAADAGKSKEEIAKITQPKKDIQIMADGVLVMD</sequence>
<feature type="signal peptide" evidence="1">
    <location>
        <begin position="1"/>
        <end position="28"/>
    </location>
</feature>
<feature type="chain" id="PRO_5047319562" description="DUF4920 domain-containing protein" evidence="1">
    <location>
        <begin position="29"/>
        <end position="166"/>
    </location>
</feature>
<reference evidence="3" key="1">
    <citation type="journal article" date="2019" name="Int. J. Syst. Evol. Microbiol.">
        <title>The Global Catalogue of Microorganisms (GCM) 10K type strain sequencing project: providing services to taxonomists for standard genome sequencing and annotation.</title>
        <authorList>
            <consortium name="The Broad Institute Genomics Platform"/>
            <consortium name="The Broad Institute Genome Sequencing Center for Infectious Disease"/>
            <person name="Wu L."/>
            <person name="Ma J."/>
        </authorList>
    </citation>
    <scope>NUCLEOTIDE SEQUENCE [LARGE SCALE GENOMIC DNA]</scope>
    <source>
        <strain evidence="3">JCM 17705</strain>
    </source>
</reference>
<accession>A0ABP8FMS3</accession>
<evidence type="ECO:0008006" key="4">
    <source>
        <dbReference type="Google" id="ProtNLM"/>
    </source>
</evidence>
<evidence type="ECO:0000313" key="3">
    <source>
        <dbReference type="Proteomes" id="UP001500582"/>
    </source>
</evidence>